<keyword evidence="1" id="KW-0472">Membrane</keyword>
<gene>
    <name evidence="2" type="ORF">GCM10019016_052250</name>
</gene>
<protein>
    <recommendedName>
        <fullName evidence="4">Holin</fullName>
    </recommendedName>
</protein>
<proteinExistence type="predicted"/>
<sequence>MDAAPDPADALAEIERVQQKAYADQRLPLWYMPGVIALAGAAAVAAELDGVAWLVLVVADIAGVGALTAALAARVRVRWRPGTWTVSASVRMVLWLVSILAVCWLALVAVGSAGGSAVWQRAAAGAAAALYTAATTRWVENQVLAHSAGRVVR</sequence>
<dbReference type="Proteomes" id="UP001501455">
    <property type="component" value="Unassembled WGS sequence"/>
</dbReference>
<evidence type="ECO:0000313" key="2">
    <source>
        <dbReference type="EMBL" id="GAA3498122.1"/>
    </source>
</evidence>
<name>A0ABP6TSS3_9ACTN</name>
<dbReference type="EMBL" id="BAAAXF010000036">
    <property type="protein sequence ID" value="GAA3498122.1"/>
    <property type="molecule type" value="Genomic_DNA"/>
</dbReference>
<accession>A0ABP6TSS3</accession>
<reference evidence="3" key="1">
    <citation type="journal article" date="2019" name="Int. J. Syst. Evol. Microbiol.">
        <title>The Global Catalogue of Microorganisms (GCM) 10K type strain sequencing project: providing services to taxonomists for standard genome sequencing and annotation.</title>
        <authorList>
            <consortium name="The Broad Institute Genomics Platform"/>
            <consortium name="The Broad Institute Genome Sequencing Center for Infectious Disease"/>
            <person name="Wu L."/>
            <person name="Ma J."/>
        </authorList>
    </citation>
    <scope>NUCLEOTIDE SEQUENCE [LARGE SCALE GENOMIC DNA]</scope>
    <source>
        <strain evidence="3">JCM 4816</strain>
    </source>
</reference>
<dbReference type="RefSeq" id="WP_345578411.1">
    <property type="nucleotide sequence ID" value="NZ_BAAAXF010000036.1"/>
</dbReference>
<keyword evidence="1" id="KW-0812">Transmembrane</keyword>
<comment type="caution">
    <text evidence="2">The sequence shown here is derived from an EMBL/GenBank/DDBJ whole genome shotgun (WGS) entry which is preliminary data.</text>
</comment>
<keyword evidence="1" id="KW-1133">Transmembrane helix</keyword>
<feature type="transmembrane region" description="Helical" evidence="1">
    <location>
        <begin position="93"/>
        <end position="113"/>
    </location>
</feature>
<keyword evidence="3" id="KW-1185">Reference proteome</keyword>
<evidence type="ECO:0000313" key="3">
    <source>
        <dbReference type="Proteomes" id="UP001501455"/>
    </source>
</evidence>
<feature type="transmembrane region" description="Helical" evidence="1">
    <location>
        <begin position="52"/>
        <end position="73"/>
    </location>
</feature>
<feature type="transmembrane region" description="Helical" evidence="1">
    <location>
        <begin position="29"/>
        <end position="46"/>
    </location>
</feature>
<evidence type="ECO:0008006" key="4">
    <source>
        <dbReference type="Google" id="ProtNLM"/>
    </source>
</evidence>
<evidence type="ECO:0000256" key="1">
    <source>
        <dbReference type="SAM" id="Phobius"/>
    </source>
</evidence>
<organism evidence="2 3">
    <name type="scientific">Streptomyces prasinosporus</name>
    <dbReference type="NCBI Taxonomy" id="68256"/>
    <lineage>
        <taxon>Bacteria</taxon>
        <taxon>Bacillati</taxon>
        <taxon>Actinomycetota</taxon>
        <taxon>Actinomycetes</taxon>
        <taxon>Kitasatosporales</taxon>
        <taxon>Streptomycetaceae</taxon>
        <taxon>Streptomyces</taxon>
        <taxon>Streptomyces albogriseolus group</taxon>
    </lineage>
</organism>